<gene>
    <name evidence="1" type="ORF">PG997_013209</name>
</gene>
<protein>
    <submittedName>
        <fullName evidence="1">Uncharacterized protein</fullName>
    </submittedName>
</protein>
<comment type="caution">
    <text evidence="1">The sequence shown here is derived from an EMBL/GenBank/DDBJ whole genome shotgun (WGS) entry which is preliminary data.</text>
</comment>
<dbReference type="GeneID" id="92050583"/>
<proteinExistence type="predicted"/>
<dbReference type="EMBL" id="JAQQWN010000009">
    <property type="protein sequence ID" value="KAK8066462.1"/>
    <property type="molecule type" value="Genomic_DNA"/>
</dbReference>
<dbReference type="Proteomes" id="UP001433268">
    <property type="component" value="Unassembled WGS sequence"/>
</dbReference>
<sequence length="451" mass="50440">MLSTTIGSSPLPHCFPSHITSLETSACHPTRNYIWSQQHSSTTHHDESSESSIMILVVALLGLLSMVSAVANRLFVHPDSLADYEYSLKVENNTVLANGTVIHDNQDPCTSRYNYEIGKEYLEADCPAPIKYMNTDGLCDVTQAAGRTTHPCVAFCQVRPAVIILGTTYYYDKELIWDRTWCRGPRDCEIRSNHDMPYHVDFEWSGMQDVYKRGISGEWFDSDTEVYGPSPAQNIRLDTGQCGYWTYITFKKIVCGSTSWAIADQDLGSQKCLYDKVWETITTVNDCVVVNPVGWSSGAAGKAVFVRVNCWDLTLLPPDQQEDGAYIQAARKVSPDDLDVKLKSWIDFSCDVYGEGWQNSAVWLQGRGFPGNVLGTDGGQLQSDIRIRCNMPGGWQFGWQAGWGPDYWEWYANVPIKTNNGMPAGWQCVLDHLYGIGGPRKNQATDCTHIT</sequence>
<name>A0ABR1V5J7_9PEZI</name>
<keyword evidence="2" id="KW-1185">Reference proteome</keyword>
<evidence type="ECO:0000313" key="1">
    <source>
        <dbReference type="EMBL" id="KAK8066462.1"/>
    </source>
</evidence>
<organism evidence="1 2">
    <name type="scientific">Apiospora hydei</name>
    <dbReference type="NCBI Taxonomy" id="1337664"/>
    <lineage>
        <taxon>Eukaryota</taxon>
        <taxon>Fungi</taxon>
        <taxon>Dikarya</taxon>
        <taxon>Ascomycota</taxon>
        <taxon>Pezizomycotina</taxon>
        <taxon>Sordariomycetes</taxon>
        <taxon>Xylariomycetidae</taxon>
        <taxon>Amphisphaeriales</taxon>
        <taxon>Apiosporaceae</taxon>
        <taxon>Apiospora</taxon>
    </lineage>
</organism>
<dbReference type="RefSeq" id="XP_066663215.1">
    <property type="nucleotide sequence ID" value="XM_066817523.1"/>
</dbReference>
<accession>A0ABR1V5J7</accession>
<evidence type="ECO:0000313" key="2">
    <source>
        <dbReference type="Proteomes" id="UP001433268"/>
    </source>
</evidence>
<reference evidence="1 2" key="1">
    <citation type="submission" date="2023-01" db="EMBL/GenBank/DDBJ databases">
        <title>Analysis of 21 Apiospora genomes using comparative genomics revels a genus with tremendous synthesis potential of carbohydrate active enzymes and secondary metabolites.</title>
        <authorList>
            <person name="Sorensen T."/>
        </authorList>
    </citation>
    <scope>NUCLEOTIDE SEQUENCE [LARGE SCALE GENOMIC DNA]</scope>
    <source>
        <strain evidence="1 2">CBS 114990</strain>
    </source>
</reference>